<evidence type="ECO:0000313" key="3">
    <source>
        <dbReference type="EMBL" id="RKS91963.1"/>
    </source>
</evidence>
<feature type="transmembrane region" description="Helical" evidence="1">
    <location>
        <begin position="197"/>
        <end position="217"/>
    </location>
</feature>
<dbReference type="Proteomes" id="UP000275727">
    <property type="component" value="Chromosome"/>
</dbReference>
<evidence type="ECO:0000313" key="5">
    <source>
        <dbReference type="Proteomes" id="UP000276029"/>
    </source>
</evidence>
<feature type="transmembrane region" description="Helical" evidence="1">
    <location>
        <begin position="106"/>
        <end position="129"/>
    </location>
</feature>
<feature type="transmembrane region" description="Helical" evidence="1">
    <location>
        <begin position="149"/>
        <end position="167"/>
    </location>
</feature>
<sequence>MNWLADRRTTVVLFGLVILMFAIMQMVFPKTLAAPLPEARVQSPVLAFEFARTPAHLDHIFGVPTDPARIAAIDRGNRIDFLFMPIYGLFVFSVFAGITQHRKRRLWLVFGVFGLVAAASDAVENLLLLHITANLSAPGDALALLAWPVWIKFGLLALASGGGALALMRSGRRVLGALCLPAPFMILPALLQPLQFGGLVAGAIGLGWLAMGLHVIMRAR</sequence>
<name>A0AAD1G1Q7_SPHMI</name>
<keyword evidence="1" id="KW-1133">Transmembrane helix</keyword>
<feature type="transmembrane region" description="Helical" evidence="1">
    <location>
        <begin position="174"/>
        <end position="191"/>
    </location>
</feature>
<evidence type="ECO:0000256" key="1">
    <source>
        <dbReference type="SAM" id="Phobius"/>
    </source>
</evidence>
<gene>
    <name evidence="3" type="ORF">DFR51_1537</name>
    <name evidence="2" type="ORF">SmB9_26070</name>
</gene>
<dbReference type="KEGG" id="smic:SmB9_26070"/>
<reference evidence="2 4" key="1">
    <citation type="submission" date="2018-06" db="EMBL/GenBank/DDBJ databases">
        <title>Complete Genome Sequence of the Microcystin-Degrading Bacterium Sphingosinicella microcystinivorans Strain B-9.</title>
        <authorList>
            <person name="Jin H."/>
            <person name="Nishizawa T."/>
            <person name="Guo Y."/>
            <person name="Nishizawa A."/>
            <person name="Park H."/>
            <person name="Kato H."/>
            <person name="Tsuji K."/>
            <person name="Harada K."/>
        </authorList>
    </citation>
    <scope>NUCLEOTIDE SEQUENCE [LARGE SCALE GENOMIC DNA]</scope>
    <source>
        <strain evidence="2 4">B9</strain>
    </source>
</reference>
<reference evidence="3 5" key="2">
    <citation type="submission" date="2018-10" db="EMBL/GenBank/DDBJ databases">
        <title>Genomic Encyclopedia of Type Strains, Phase IV (KMG-IV): sequencing the most valuable type-strain genomes for metagenomic binning, comparative biology and taxonomic classification.</title>
        <authorList>
            <person name="Goeker M."/>
        </authorList>
    </citation>
    <scope>NUCLEOTIDE SEQUENCE [LARGE SCALE GENOMIC DNA]</scope>
    <source>
        <strain evidence="3 5">DSM 19791</strain>
    </source>
</reference>
<evidence type="ECO:0000313" key="2">
    <source>
        <dbReference type="EMBL" id="BBE34949.1"/>
    </source>
</evidence>
<dbReference type="RefSeq" id="WP_121048761.1">
    <property type="nucleotide sequence ID" value="NZ_AP018711.1"/>
</dbReference>
<keyword evidence="1" id="KW-0812">Transmembrane</keyword>
<accession>A0AAD1G1Q7</accession>
<feature type="transmembrane region" description="Helical" evidence="1">
    <location>
        <begin position="81"/>
        <end position="99"/>
    </location>
</feature>
<organism evidence="2 4">
    <name type="scientific">Sphingosinicella microcystinivorans</name>
    <dbReference type="NCBI Taxonomy" id="335406"/>
    <lineage>
        <taxon>Bacteria</taxon>
        <taxon>Pseudomonadati</taxon>
        <taxon>Pseudomonadota</taxon>
        <taxon>Alphaproteobacteria</taxon>
        <taxon>Sphingomonadales</taxon>
        <taxon>Sphingosinicellaceae</taxon>
        <taxon>Sphingosinicella</taxon>
    </lineage>
</organism>
<keyword evidence="1" id="KW-0472">Membrane</keyword>
<dbReference type="EMBL" id="AP018711">
    <property type="protein sequence ID" value="BBE34949.1"/>
    <property type="molecule type" value="Genomic_DNA"/>
</dbReference>
<keyword evidence="5" id="KW-1185">Reference proteome</keyword>
<protein>
    <submittedName>
        <fullName evidence="2">Uncharacterized protein</fullName>
    </submittedName>
</protein>
<dbReference type="Proteomes" id="UP000276029">
    <property type="component" value="Unassembled WGS sequence"/>
</dbReference>
<proteinExistence type="predicted"/>
<dbReference type="AlphaFoldDB" id="A0AAD1G1Q7"/>
<dbReference type="EMBL" id="RBWX01000007">
    <property type="protein sequence ID" value="RKS91963.1"/>
    <property type="molecule type" value="Genomic_DNA"/>
</dbReference>
<evidence type="ECO:0000313" key="4">
    <source>
        <dbReference type="Proteomes" id="UP000275727"/>
    </source>
</evidence>